<feature type="compositionally biased region" description="Polar residues" evidence="2">
    <location>
        <begin position="935"/>
        <end position="951"/>
    </location>
</feature>
<sequence>MELYLGACSKPANVAVTKTVASVLAADTQQCGDGVHKTHFAGVGPAQLLDLPLGVKLPVIPGSHAVFYTTNFGEKLFRPSYGFNLTDPYCRLLENQYKSLHDPHLKAYYKRKDILKRLKKGGYITSNNKVVCTLRELNKYRQYLTSLKLDFERNYIREQRILAKQLHNVPENNQIPQHCDVAQVQNWLLKEGSESIKDQERLMRHRYLDMISRKLEQLERTAEEQRLYLMDREERRQREHTRRKLTLRRKIEEEWKTKEMLLLTRMAEDVKREEKIEEQRHRNREESDRKKQDLLEKKMAYHLQKMQDTGFKGEDMGKNTFKYRGQDGTRASPKNKKKTSEDIMLVYPAGDQNTYKETRGHTANAAHQCQNSSNNFMKKTSTSVVYQADVQDNGINQKRDGMVSKNSIIFDDKGGINISSQGSIISAQISPTRNFSRVSQAFLDPSKEEKETNADWDGRPTKRSSYLCESGPQTHATDPGIFSSPVTSQELNIIIQNIMTWVVATVTSILYPAITKYEERLQNNTYPVSDDSILSSDSSSFCSTCSEDFTYRSYTSATTKTFQAEPCAFVVDMSARRPTTPIKPPHAHVEKTVVGKTYHVKGQSITSKLKYNKTNLLYSYPNLRGCKSDSHLLASFETGTKKSKDAATETDSLGSSSHCDKTAKAMDEMKNLKNVFVNFKCYLKGETEVILESILREIMSDLTQAIPSLSSVTAEVFVEQCECVKEDLLSNVGISSVASEIVENMLEKLESAVEKKCVEMFSQDLSVDIKPSIAASDELLTSSNGKPLKNSKLHTLDPMCDIADDMVHAILQKLMTLVSSKQNEFLHLKDTTKLSCQQHKTDPICMFLQRAGKNKSSLESDEASLIVNEEVQNLISNIFSQSSLVGYIEEAIGAILGYIQTELKNERIIASEETVVLLQLLDDILVQLHQEPVNESFQKSKQRQPRISSPSDTKEKYRLTGTRLSNSPRSGRRFPPINVPGMVLYSDDENEEIENIVKNVLDSTFKDEKVKSQEEIPNHWFTKGNTCFEYKRNIKPPTKPVSRNKVAFHDWELKTEPPSTNHEDILKKSLCLNKDISTFSQDQKHQIQQASENIVTSILKEMLEDISSVPFGHLDSKTSNEASVLVSEKPQGLSQQEWIDQMFSVSEISTVAQEITDSVLNILHKASNYISNTTKSSISSSVHQTSLHNSDTEHVVKEAPNKCPLKTWFDSEKKMKYLSLVDVDPENPSWLKSGKSEPKPSFICPKLHMGFKSSLQSQLSKYTAKIVNIVLCAIQNELELHKENLHLREIDHTNSLTDKGFFASTDKKLESLVTSIHDDILASPLLTRIYDILSSENAHQRSISFSSRKPKSATDGVDVQSILPQRQDKKSFHKYLATPCTPHSVNDEKHIKENAKLQVLERIGETLHEMLRKLLGTHLHSQPSCSQQSRDMTNTNQKMVAALQSNIQLISKAILDYILAKLCGVDMDPSFANCGLKAVSESLDNPSFASIIEKMAKSTKIISSIVSRRVQEDDKEGTKNKAKPVAPVSSKTPSTKEMHPNKLNVVASDILNMVFAKLEGFANGHLEILGAIHDGNKKSNMMDWECESTNISRDTHEASFLSALYMHAKKVSSAILKAIQTELNVTSSDLKTNEKNPPPETQILKDVVKLILDAVSSDMFNETESEGGGIETYRYRPTYGKLPGGAERNSFLDDDTHTDKKVIDERSPQREEMRTQSLKQWALEKTLNKIEVKLIEPHISPIAPIIRNILNEIFQSTLINQVNVLSVSHSNFNGMPHSVDETTPQTSIQFMDKMMDPLLSEADITIVTENIVKTVFHKLYSAAITERNIRENRYKTITFSANVSLHEHTYEGKSSDTVLDENPCTFQSRFSVADKEAKVNLAEDIVQAILTNLETFATSKVKSLFRSQVNFTVPVALPIQQDHSTLSKALSAKDSYSDEQFSCFSVDHTKSGKTNLCQLSFSKLNTYALQVARKNLQDLKHELDKGRENPCLTHDIGISESIASQIVNTLLDIISHKGKCDKNSADKEIDLDQQKVLQLQIQDTIEGILCDIYEKTLYQNNLSFAAPTLKCSIADKHSEENSEMFMESANKIIPKLSVPKSDVILISNDIVNIVLHNLSSAVTLVINAKNPTSARLPLTFCDMFPKTDCQQPLKGNQKSAYADNNQITVVEKEDTQESATDSCEENANCITKTILNRLESFATERIDSLITLAFQHKEKSFAIPELENCKQNDRILYDSSQMESDINVLKISATETVLSQELTDFTFVSHRKKLGSTIHLSQASLKTYADIIASAILKLIKNDLDVEIQKIYPYQNNILFQENIIVSEIVESMLKMLDDKRSVKEIGFNSKESSNFSQLTLSNEILLGYKEKERSTNQSLFTEYPLEQNKMILENKRQIIVLEEIFMRNGEPKNKEKGELLSAVEELLNKLYQRVMEVIGHLPPLNETSNFISNSKIKTSDTTQKNSFLSHINSVANDIVESVLGKMYLVVVTSLYENNKSRREVEMSDHNDSLPMKPLRFKETKQAGKISNSSRYVIPQAYSYVDSQNISVMENTCLPYLPLQVKKDLIQMVLNKITNFSFPKDSPKPYFKANLKERSKMTTLPKFTKKPHLGLSAAKAKSKTKLGPGEKTPKDSRSKTAIGLSHIMSAGDAKNLLNTKLPTSELKIYAKDIIINILETIVKEFGKVKQTKALPSDKIIAAGKIVDRVLQELYVTNNCNLSYPIKSSHVKLSQGNIGTGSLPKQQACFYLENVSSQLEHIFPREGIFKKMFDKWQTESNDKENEKCKLLMITENVLTEISIKAKELEYSLSLLNFPPLENCESRFYNHFKGASTRAEDTKAQINKFGREIVEMLFEKLQLCFLSQIPTPDSEETLSNSKEHITAKSKYGFPNKHSLSSLPIYNTKTKDQISMGSSNQIVQEIVETFLNMLESFVDLQFKHISKYEFSEIVKMPIENLSSVQEKLLNKKMLPKLQPLKMFSDESESNTINFKENIKNILLRVHSFHSQLPTYAVNIISDMLAVIKNKLDKEISQMEPSSISILKENIVASEIIGTLMDQCTYFNESLIQKLSKESLLQGAENAYTVNQVELATNMKTFTSKFKEGSLGINPSQLSKTGFAFCSDEDMKEKYRISSDFPTSVRSFVEDTVKNSEPMKRPDSETMPSCSRNKVQDHRPRESNFGSFDETKKGNSYLPEGSILQKLLRKASDSTEAALKQVLSFIEMGKGENLRVFHYENLKPVVEPNQIQTTISPLKICLAAENIVNTVLSSCGFPSQPHADENREVMKPFFISKQSSLSEVSGGQKDKEKSLLRMQDKKTNYTPEKENKNLEAIREDSSLLQKLKKKEYPKIETLKEVESFTFADHEMGSSEVHLIARHVTTSVVTYLKNFETTVFSEEEMSAVSTWSRKKYESKQLLRNIYNDSSISQCCEHLTESVLYHLTSSISDEKAWEIQEATFSKIISIHSQVFESRSISIGELALCISEIIIKILFNNKIIQADIAQKMVSIPTKYIYCPGIVSGGFDDLFHDLLVGVIHVLSKEIEIDYHFESNERNKSFSMHRNNSVSVCNKINRQEGPRDWQFSTQQIDQPFQKNKLSYLTCKLNSLVSNLKTSDSKEVVNKVFNIVSDLFSPDECLDRGMDSGKLQRTFFYSSNNEQPTSILTNNLQLSSKSVFLLNVVCEKLIRILLEECTSTAFLDKGSVSEETSEEKCQLFKMLQSIEDGKSDYRKGGMDHEFLQVDYMSELLENVAEIDQDLLSSDCMLTIISHSLVKSLMDKLSHSIQQAPESLPFANEYLNYRTREIQSSFTKARKPELIELGQNESSLGLGSYDSNSLTVSMNNPSVVSSKIQAPFDKHCAVKSSSVSPLEKQRTKETDKVAIHNKLHQEGIYAGVYSATFLEGIISELFFNLSMSLWVNEFNNAQVTVLRNAEERLYFPQVHTDTVSKIVDSVYYDVLQQYELKMICGSNLVYDNASVAEQITNGILLEILDYKLPSCFREYLIPHSYYPLKPEIILQKLQSNLTEFTSLPRSSSDYSTMLSHSFLEDVIRRLLSQLIPPPITCSSLGKKYLMSSDFNEMSTCIINKVMSAISKHKICFTIYDNQYLYTGKNLQKMVDSVYCNILQMSDSLLSIQKSIVSRSPIMVDQIASCIIQEIIENHLQPFLSGEVLYHPRTPLDPVSTIVKQVLSEVIESHRPRKQSPLDIHPDSFVREIVARLLSKIFSPKHNTEIELKNMTQRIVNSINKHFNKAKIHILYDDKEQSFSSFNTDIVDELVTTVYRNALKQHGLDFAVDKESEDSGIFVENITNLIVAAISDYLLHPLFSGDLSASTYSNSVAENIAQDILSNISKSTEPSQSVPLYNTLLPYTFLEDMIRVLLSKLFSSASSLVLNRETQKDTSRVNFNDIASNLISDIRMKISQHEIRFSKEEEETKFIYSEDDIQHLVDSVFENVVQTSGSQESAVQNIISSNDVLIDRIAGFIIKHICQKHLQPFVNGKSLSSSDTYFDDERKKLFYTSVYSSTFLEDVISGVLRKIFHRVVGIVQTKSIRDSEDEMFEKAEELIHLIIGEFSKAQVSIIDNTEERLCLPPVERDVVKTIVDMVYSKVLQEYEMEVVPNKDFLNDTKTLAARITNIILSHSKLSANVLIKRVQYDISKSRFKRQASTMYTTMLSHSHLEKIVTQLTSQISPLNTSAEQSDTTKSELSNTVIKLINEIMSIISKHEICIIKYGNKKQSMISAKDIQSMVDSIYADLSHSNIYQSITKDKKSISDIPVSKIANKTLLLAAVDQTYNSKAIDPKQRELSFIVNSSVFLEEVISELLCKILYAFSRNMLVTENPDRAKPKLTRIVTTLVNSIIQEFTTSEILVADNFDENLCFSERYREMVQKIVNSVYGKVLDQYKSLIQIHRVIQSDTICFGRKIYYLLLEEIYDYQVQSLVAGELESSSYSYPQADNIIRNVLNIITKDSHALPSYITVLPRSLLEDMIYRLLAHVNPSTHTENELKEKEVPPDDEFVNIASKLTDEIIKEISEHEIRLSMAEDNAESMKLEPTENLVDSICNNILKTSEFQAEVQKDADKKGCSFLSKLAGFIMKEIMYHHLHPFLHGEESSFSDLSDYDHVSKLAKSGKEKTQPSLYSATFLEDIIVDLVHKFCSLPIITEDSKKNEMTDLDITGLALKLANSLIREFMKNEIKVLPNAEKIFSFPAIDKETVDKISNFVYDQFIEKCTSNDIQKGDESNIAIGMIAALTQKAMSAFKIQPLFSGDWSSTFFSFLNPDNITQRVQHLLQNTFTQISRCAKENQLSLPDQSYKDTSSTSYCRNTMSTLEINRGTVSRKKSFKTKDTSMKKGDIQNPVLSSINAIMKSSMINLTSGLATGVTNEKKVDENKVGICTQKHSATVSKVTSSTTTMKSKDTQELNLSETFNKEIEKEINLIPRDKKGKDHEVHTHFSLIIDDTEYEKEVLESDSEIGYKKIDNARERSFKKDDKLFQLPSSKSKRNLGTKTETLEIRTQTSISEGRRDSPTQTGRDEEHRSDYEDVQNVIENIYEDVLELSSSPEPAYYSKLSYDRSPPGDNVLNVIQEIGRDSAQSVTTKKLSSSTNKNVPAKEKEEEEREKEKVREEIKSEPSKPDDSQNQPESKPGIFPAKFLEDVITEMVKKLIFSSIPETQIQDRCQKVSDKQNQAKLYDTAMKLINSLLKEFSDAQIKVFRPDKGNQFPVGKVSSVPQVPPRYKETTTDETPSSIKIKSADKMPPMHKMTRKPSSDKIPSTEKTLVNKVVHSSVCNILNEYGSQDSICKNINSNGENLARRLTGAVINEIFQHQVNLIFCDEVSVSACLPLESKDVVKEVQKLAQTASKECQTSSPYTIMLPHKFLENVISALLSKIFSTISSTKTKEPEDNLFTELNFLQVKLVSAVATEISQDKYMTIQYVETLQSDDDEIIQLVVQSVYNNLLPQFGSQEIIQNCVTSGCKILSENIVDLVLQELASNQLQSYFCGQLTPHQCVEVENIVEKILKDVFETTDVPLPKPSHAHKLSYNIIEEIAVKFLSKLLSIFPKVHKERTKSLETDMQKITSKVLNSVQEFISKSKIKLVPPTKESPTVPVADNVTIENIVNYIYTSVLKHSGSYTSIFKDLMGKSNVLSDTIGFLMVNAISNSEFQPQVEEEVSNSELVLEAVKIMEKVIKIIDELKSKEKPSPRKGLTLDAKLLEEVLALFLAKLVRLPGSSSKDEKNLSKPELNKIASQLSKSVTTEISRNSISLITSDPEEHCLNPESTEMIYQVVDSVYSNILQQSGTNKELYYDIKDTNTAFPKKVASLIIDGVSSFPLDTISSTISNADLSGELDINRIVRKAQEHAFNVIPELEQEKLDQNLSEEEYPIKIVPHVGKKPVKIDPKIISEHLAVISIKTQPLEKLKQECLQVTGRSIAELRRASISGRNYSSEAPNLEKRKRERRPSLDKTGRLDVKPLEAVARNSFQNIRKPDITKVELLRDVQSKNDLIVRLVAHDIDQVYLENYIKEEPDSDEDDVVLGETFAKEEGIEVFEDQVKEVKKPVQSKVSPKSTLSTSNLKKSLSLSKCCQTTASANIESTEAISNQVIECKEMHVKRAVAELDMATPKTMPETASSSWKEKPQCKKEEKNLVTEPTHYFIHRIMSSSSYNQEDLISSTGENEDCCPDPSAKILEESSQEQKPEHANSVKFITIFERSKDVLGSANPSKEVTSETPKSDVSKQGSKMLTKMSSALSKVFSLCNTSSSTSSSPAHEDEH</sequence>
<dbReference type="InterPro" id="IPR038891">
    <property type="entry name" value="FSIP2"/>
</dbReference>
<feature type="region of interest" description="Disordered" evidence="2">
    <location>
        <begin position="271"/>
        <end position="293"/>
    </location>
</feature>
<feature type="coiled-coil region" evidence="1">
    <location>
        <begin position="208"/>
        <end position="235"/>
    </location>
</feature>
<feature type="region of interest" description="Disordered" evidence="2">
    <location>
        <begin position="3297"/>
        <end position="3316"/>
    </location>
</feature>
<dbReference type="GO" id="GO:0097225">
    <property type="term" value="C:sperm midpiece"/>
    <property type="evidence" value="ECO:0007669"/>
    <property type="project" value="Ensembl"/>
</dbReference>
<feature type="region of interest" description="Disordered" evidence="2">
    <location>
        <begin position="442"/>
        <end position="482"/>
    </location>
</feature>
<feature type="compositionally biased region" description="Basic and acidic residues" evidence="2">
    <location>
        <begin position="1510"/>
        <end position="1519"/>
    </location>
</feature>
<dbReference type="GO" id="GO:0097228">
    <property type="term" value="C:sperm principal piece"/>
    <property type="evidence" value="ECO:0007669"/>
    <property type="project" value="Ensembl"/>
</dbReference>
<organism evidence="4 5">
    <name type="scientific">Rhinopithecus bieti</name>
    <name type="common">Black snub-nosed monkey</name>
    <name type="synonym">Pygathrix bieti</name>
    <dbReference type="NCBI Taxonomy" id="61621"/>
    <lineage>
        <taxon>Eukaryota</taxon>
        <taxon>Metazoa</taxon>
        <taxon>Chordata</taxon>
        <taxon>Craniata</taxon>
        <taxon>Vertebrata</taxon>
        <taxon>Euteleostomi</taxon>
        <taxon>Mammalia</taxon>
        <taxon>Eutheria</taxon>
        <taxon>Euarchontoglires</taxon>
        <taxon>Primates</taxon>
        <taxon>Haplorrhini</taxon>
        <taxon>Catarrhini</taxon>
        <taxon>Cercopithecidae</taxon>
        <taxon>Colobinae</taxon>
        <taxon>Rhinopithecus</taxon>
    </lineage>
</organism>
<feature type="region of interest" description="Disordered" evidence="2">
    <location>
        <begin position="935"/>
        <end position="973"/>
    </location>
</feature>
<feature type="region of interest" description="Disordered" evidence="2">
    <location>
        <begin position="2616"/>
        <end position="2638"/>
    </location>
</feature>
<dbReference type="Proteomes" id="UP000233180">
    <property type="component" value="Unassembled WGS sequence"/>
</dbReference>
<feature type="compositionally biased region" description="Polar residues" evidence="2">
    <location>
        <begin position="5588"/>
        <end position="5604"/>
    </location>
</feature>
<name>A0A2K6JYI5_RHIBE</name>
<feature type="compositionally biased region" description="Basic and acidic residues" evidence="2">
    <location>
        <begin position="3304"/>
        <end position="3316"/>
    </location>
</feature>
<feature type="region of interest" description="Disordered" evidence="2">
    <location>
        <begin position="1684"/>
        <end position="1716"/>
    </location>
</feature>
<feature type="domain" description="Fibrous sheath-interacting protein 2 C-terminal" evidence="3">
    <location>
        <begin position="5765"/>
        <end position="6637"/>
    </location>
</feature>
<dbReference type="STRING" id="61621.ENSRBIP00000004096"/>
<feature type="domain" description="Fibrous sheath-interacting protein 2 C-terminal" evidence="3">
    <location>
        <begin position="3937"/>
        <end position="4497"/>
    </location>
</feature>
<reference evidence="4" key="3">
    <citation type="submission" date="2025-09" db="UniProtKB">
        <authorList>
            <consortium name="Ensembl"/>
        </authorList>
    </citation>
    <scope>IDENTIFICATION</scope>
</reference>
<dbReference type="InterPro" id="IPR031554">
    <property type="entry name" value="FSIP2_C"/>
</dbReference>
<dbReference type="OMA" id="RKTECFS"/>
<dbReference type="PANTHER" id="PTHR47315:SF3">
    <property type="entry name" value="FIBROUS SHEATH-INTERACTING PROTEIN 2-LIKE"/>
    <property type="match status" value="1"/>
</dbReference>
<evidence type="ECO:0000313" key="4">
    <source>
        <dbReference type="Ensembl" id="ENSRBIP00000004096.1"/>
    </source>
</evidence>
<feature type="compositionally biased region" description="Basic and acidic residues" evidence="2">
    <location>
        <begin position="1690"/>
        <end position="1714"/>
    </location>
</feature>
<dbReference type="GeneTree" id="ENSGT00680000100018"/>
<feature type="region of interest" description="Disordered" evidence="2">
    <location>
        <begin position="6714"/>
        <end position="6739"/>
    </location>
</feature>
<evidence type="ECO:0000313" key="5">
    <source>
        <dbReference type="Proteomes" id="UP000233180"/>
    </source>
</evidence>
<feature type="domain" description="Fibrous sheath-interacting protein 2 C-terminal" evidence="3">
    <location>
        <begin position="4807"/>
        <end position="5295"/>
    </location>
</feature>
<feature type="region of interest" description="Disordered" evidence="2">
    <location>
        <begin position="1510"/>
        <end position="1538"/>
    </location>
</feature>
<dbReference type="Pfam" id="PF15783">
    <property type="entry name" value="FSIP2"/>
    <property type="match status" value="3"/>
</dbReference>
<feature type="region of interest" description="Disordered" evidence="2">
    <location>
        <begin position="5494"/>
        <end position="5538"/>
    </location>
</feature>
<feature type="compositionally biased region" description="Basic and acidic residues" evidence="2">
    <location>
        <begin position="5606"/>
        <end position="5633"/>
    </location>
</feature>
<gene>
    <name evidence="4" type="primary">FSIP2</name>
</gene>
<feature type="region of interest" description="Disordered" evidence="2">
    <location>
        <begin position="310"/>
        <end position="339"/>
    </location>
</feature>
<feature type="region of interest" description="Disordered" evidence="2">
    <location>
        <begin position="5588"/>
        <end position="5645"/>
    </location>
</feature>
<feature type="compositionally biased region" description="Polar residues" evidence="2">
    <location>
        <begin position="6717"/>
        <end position="6727"/>
    </location>
</feature>
<feature type="compositionally biased region" description="Polar residues" evidence="2">
    <location>
        <begin position="5502"/>
        <end position="5517"/>
    </location>
</feature>
<feature type="region of interest" description="Disordered" evidence="2">
    <location>
        <begin position="6442"/>
        <end position="6465"/>
    </location>
</feature>
<dbReference type="GO" id="GO:0061512">
    <property type="term" value="P:protein localization to cilium"/>
    <property type="evidence" value="ECO:0007669"/>
    <property type="project" value="Ensembl"/>
</dbReference>
<feature type="compositionally biased region" description="Basic and acidic residues" evidence="2">
    <location>
        <begin position="5518"/>
        <end position="5537"/>
    </location>
</feature>
<evidence type="ECO:0000256" key="1">
    <source>
        <dbReference type="SAM" id="Coils"/>
    </source>
</evidence>
<dbReference type="GO" id="GO:0007288">
    <property type="term" value="P:sperm axoneme assembly"/>
    <property type="evidence" value="ECO:0007669"/>
    <property type="project" value="Ensembl"/>
</dbReference>
<keyword evidence="5" id="KW-1185">Reference proteome</keyword>
<dbReference type="PANTHER" id="PTHR47315">
    <property type="entry name" value="FIBROUS SHEATH INTERACTING PROTEIN 2"/>
    <property type="match status" value="1"/>
</dbReference>
<reference evidence="4" key="2">
    <citation type="submission" date="2025-08" db="UniProtKB">
        <authorList>
            <consortium name="Ensembl"/>
        </authorList>
    </citation>
    <scope>IDENTIFICATION</scope>
</reference>
<reference evidence="4 5" key="1">
    <citation type="submission" date="2016-06" db="EMBL/GenBank/DDBJ databases">
        <title>Genome of Rhinopithecus bieti.</title>
        <authorList>
            <person name="Wu"/>
            <person name="C.-I. and Zhang"/>
            <person name="Y."/>
        </authorList>
    </citation>
    <scope>NUCLEOTIDE SEQUENCE</scope>
</reference>
<feature type="compositionally biased region" description="Basic and acidic residues" evidence="2">
    <location>
        <begin position="3149"/>
        <end position="3160"/>
    </location>
</feature>
<feature type="compositionally biased region" description="Basic and acidic residues" evidence="2">
    <location>
        <begin position="6448"/>
        <end position="6465"/>
    </location>
</feature>
<evidence type="ECO:0000259" key="3">
    <source>
        <dbReference type="Pfam" id="PF15783"/>
    </source>
</evidence>
<dbReference type="GO" id="GO:0097229">
    <property type="term" value="C:sperm end piece"/>
    <property type="evidence" value="ECO:0007669"/>
    <property type="project" value="Ensembl"/>
</dbReference>
<feature type="region of interest" description="Disordered" evidence="2">
    <location>
        <begin position="3149"/>
        <end position="3189"/>
    </location>
</feature>
<evidence type="ECO:0000256" key="2">
    <source>
        <dbReference type="SAM" id="MobiDB-lite"/>
    </source>
</evidence>
<protein>
    <submittedName>
        <fullName evidence="4">Fibrous sheath interacting protein 2</fullName>
    </submittedName>
</protein>
<feature type="region of interest" description="Disordered" evidence="2">
    <location>
        <begin position="5721"/>
        <end position="5744"/>
    </location>
</feature>
<dbReference type="Ensembl" id="ENSRBIT00000021085.1">
    <property type="protein sequence ID" value="ENSRBIP00000004096.1"/>
    <property type="gene ID" value="ENSRBIG00000019197.1"/>
</dbReference>
<dbReference type="GO" id="GO:0120212">
    <property type="term" value="C:sperm head-tail coupling apparatus"/>
    <property type="evidence" value="ECO:0007669"/>
    <property type="project" value="Ensembl"/>
</dbReference>
<feature type="compositionally biased region" description="Basic and acidic residues" evidence="2">
    <location>
        <begin position="445"/>
        <end position="460"/>
    </location>
</feature>
<keyword evidence="1" id="KW-0175">Coiled coil</keyword>
<proteinExistence type="predicted"/>
<accession>A0A2K6JYI5</accession>